<dbReference type="NCBIfam" id="TIGR00456">
    <property type="entry name" value="argS"/>
    <property type="match status" value="1"/>
</dbReference>
<keyword evidence="4" id="KW-0963">Cytoplasm</keyword>
<dbReference type="AlphaFoldDB" id="A0AAV6UT14"/>
<sequence length="655" mass="74791">MEPVESVKRLETLYNKLSKEVKDLENIKESSNVDLPPDVTALQTENSKLEYRIKILKRRAQEMTESLAFRSSILDFLQDLFSTAIAECFPGLENFQCNLTRSTSEKFGDYQCNSAMNIAQIMRQKGTKMSPMECAEKIIASVSCPLIIESLEIAKPGFVNIRVKPSFYSCRMSFLLNEGVKPPPMKKKRIVVDFSSPNIAKEMHVGHLRSTIIGESMCRLLEFIGHDVLRLSHIGDWGTQFGMLIAHLQEKFPNYLNEAPPIQNLQEFYKESKVRFDSDEEFKKRAYSCVVDLQNFEPNIIKAWTLIVDISRKENDKIYQCLNITVTDRGESFYQKKMVSLVKELEERGVLVEDEGRKVFFIDGVKVPLTIVKSDGGYTYDTSDVAAIKQRVEEEKADWIIYVVDAGQSLHLESIFKAGRQLGYVPPEVRVDHAAFGLVLGEDKKKFKTRSGDTVKLMDLLQEGLQKSLQKLKEKKRDEVLTPEELKAAQEAVAFGCIKYADLSHNRIHDYVFSFDRMLDDRGNSAVYLLYSLVRIRSIARNVNVDESTLTEAKKNVKIVLDHPKELKLAKIISRFQEVLITVIEDLSLHTLCDYLYELSVTFSEFYDNCYIIVKEAVSGEEKTVNMSRLLLCEATSSIMVTGFKILGLTPIHRM</sequence>
<dbReference type="InterPro" id="IPR001278">
    <property type="entry name" value="Arg-tRNA-ligase"/>
</dbReference>
<feature type="domain" description="DALR anticodon binding" evidence="15">
    <location>
        <begin position="529"/>
        <end position="655"/>
    </location>
</feature>
<dbReference type="SUPFAM" id="SSF47323">
    <property type="entry name" value="Anticodon-binding domain of a subclass of class I aminoacyl-tRNA synthetases"/>
    <property type="match status" value="1"/>
</dbReference>
<evidence type="ECO:0000256" key="7">
    <source>
        <dbReference type="ARBA" id="ARBA00022840"/>
    </source>
</evidence>
<comment type="catalytic activity">
    <reaction evidence="11">
        <text>tRNA(Arg) + L-arginine + ATP = L-arginyl-tRNA(Arg) + AMP + diphosphate</text>
        <dbReference type="Rhea" id="RHEA:20301"/>
        <dbReference type="Rhea" id="RHEA-COMP:9658"/>
        <dbReference type="Rhea" id="RHEA-COMP:9673"/>
        <dbReference type="ChEBI" id="CHEBI:30616"/>
        <dbReference type="ChEBI" id="CHEBI:32682"/>
        <dbReference type="ChEBI" id="CHEBI:33019"/>
        <dbReference type="ChEBI" id="CHEBI:78442"/>
        <dbReference type="ChEBI" id="CHEBI:78513"/>
        <dbReference type="ChEBI" id="CHEBI:456215"/>
        <dbReference type="EC" id="6.1.1.19"/>
    </reaction>
</comment>
<evidence type="ECO:0000256" key="9">
    <source>
        <dbReference type="ARBA" id="ARBA00023146"/>
    </source>
</evidence>
<evidence type="ECO:0000256" key="12">
    <source>
        <dbReference type="ARBA" id="ARBA00071644"/>
    </source>
</evidence>
<keyword evidence="5 13" id="KW-0436">Ligase</keyword>
<dbReference type="PANTHER" id="PTHR11956:SF5">
    <property type="entry name" value="ARGININE--TRNA LIGASE, CYTOPLASMIC"/>
    <property type="match status" value="1"/>
</dbReference>
<evidence type="ECO:0000256" key="14">
    <source>
        <dbReference type="SAM" id="Coils"/>
    </source>
</evidence>
<evidence type="ECO:0000256" key="10">
    <source>
        <dbReference type="ARBA" id="ARBA00033033"/>
    </source>
</evidence>
<evidence type="ECO:0000256" key="8">
    <source>
        <dbReference type="ARBA" id="ARBA00022917"/>
    </source>
</evidence>
<dbReference type="Pfam" id="PF00750">
    <property type="entry name" value="tRNA-synt_1d"/>
    <property type="match status" value="1"/>
</dbReference>
<dbReference type="GO" id="GO:0006420">
    <property type="term" value="P:arginyl-tRNA aminoacylation"/>
    <property type="evidence" value="ECO:0007669"/>
    <property type="project" value="InterPro"/>
</dbReference>
<dbReference type="SUPFAM" id="SSF52374">
    <property type="entry name" value="Nucleotidylyl transferase"/>
    <property type="match status" value="1"/>
</dbReference>
<evidence type="ECO:0000259" key="15">
    <source>
        <dbReference type="SMART" id="SM00836"/>
    </source>
</evidence>
<evidence type="ECO:0000256" key="2">
    <source>
        <dbReference type="ARBA" id="ARBA00005594"/>
    </source>
</evidence>
<dbReference type="FunFam" id="1.10.730.10:FF:000064">
    <property type="entry name" value="Probable arginine--tRNA ligase, cytoplasmic"/>
    <property type="match status" value="1"/>
</dbReference>
<dbReference type="Gene3D" id="1.10.730.10">
    <property type="entry name" value="Isoleucyl-tRNA Synthetase, Domain 1"/>
    <property type="match status" value="1"/>
</dbReference>
<dbReference type="SMART" id="SM00836">
    <property type="entry name" value="DALR_1"/>
    <property type="match status" value="1"/>
</dbReference>
<feature type="domain" description="Arginyl tRNA synthetase N-terminal" evidence="16">
    <location>
        <begin position="75"/>
        <end position="163"/>
    </location>
</feature>
<dbReference type="PANTHER" id="PTHR11956">
    <property type="entry name" value="ARGINYL-TRNA SYNTHETASE"/>
    <property type="match status" value="1"/>
</dbReference>
<dbReference type="Proteomes" id="UP000827092">
    <property type="component" value="Unassembled WGS sequence"/>
</dbReference>
<proteinExistence type="inferred from homology"/>
<dbReference type="GO" id="GO:0017101">
    <property type="term" value="C:aminoacyl-tRNA synthetase multienzyme complex"/>
    <property type="evidence" value="ECO:0007669"/>
    <property type="project" value="UniProtKB-ARBA"/>
</dbReference>
<dbReference type="InterPro" id="IPR014729">
    <property type="entry name" value="Rossmann-like_a/b/a_fold"/>
</dbReference>
<evidence type="ECO:0000313" key="18">
    <source>
        <dbReference type="Proteomes" id="UP000827092"/>
    </source>
</evidence>
<dbReference type="Gene3D" id="3.30.1360.70">
    <property type="entry name" value="Arginyl tRNA synthetase N-terminal domain"/>
    <property type="match status" value="1"/>
</dbReference>
<keyword evidence="8 13" id="KW-0648">Protein biosynthesis</keyword>
<comment type="caution">
    <text evidence="17">The sequence shown here is derived from an EMBL/GenBank/DDBJ whole genome shotgun (WGS) entry which is preliminary data.</text>
</comment>
<dbReference type="PROSITE" id="PS00178">
    <property type="entry name" value="AA_TRNA_LIGASE_I"/>
    <property type="match status" value="1"/>
</dbReference>
<evidence type="ECO:0000256" key="5">
    <source>
        <dbReference type="ARBA" id="ARBA00022598"/>
    </source>
</evidence>
<dbReference type="Gene3D" id="3.40.50.620">
    <property type="entry name" value="HUPs"/>
    <property type="match status" value="1"/>
</dbReference>
<dbReference type="InterPro" id="IPR005148">
    <property type="entry name" value="Arg-tRNA-synth_N"/>
</dbReference>
<dbReference type="GO" id="GO:0004814">
    <property type="term" value="F:arginine-tRNA ligase activity"/>
    <property type="evidence" value="ECO:0007669"/>
    <property type="project" value="UniProtKB-EC"/>
</dbReference>
<accession>A0AAV6UT14</accession>
<dbReference type="InterPro" id="IPR008909">
    <property type="entry name" value="DALR_anticod-bd"/>
</dbReference>
<dbReference type="Pfam" id="PF05746">
    <property type="entry name" value="DALR_1"/>
    <property type="match status" value="1"/>
</dbReference>
<keyword evidence="7 13" id="KW-0067">ATP-binding</keyword>
<keyword evidence="18" id="KW-1185">Reference proteome</keyword>
<name>A0AAV6UT14_9ARAC</name>
<dbReference type="EMBL" id="JAFNEN010000265">
    <property type="protein sequence ID" value="KAG8187620.1"/>
    <property type="molecule type" value="Genomic_DNA"/>
</dbReference>
<protein>
    <recommendedName>
        <fullName evidence="12">Probable arginine--tRNA ligase, cytoplasmic</fullName>
        <ecNumber evidence="3">6.1.1.19</ecNumber>
    </recommendedName>
    <alternativeName>
        <fullName evidence="10">Arginyl-tRNA synthetase</fullName>
    </alternativeName>
</protein>
<dbReference type="InterPro" id="IPR009080">
    <property type="entry name" value="tRNAsynth_Ia_anticodon-bd"/>
</dbReference>
<dbReference type="HAMAP" id="MF_00123">
    <property type="entry name" value="Arg_tRNA_synth"/>
    <property type="match status" value="1"/>
</dbReference>
<comment type="similarity">
    <text evidence="2 13">Belongs to the class-I aminoacyl-tRNA synthetase family.</text>
</comment>
<evidence type="ECO:0000256" key="3">
    <source>
        <dbReference type="ARBA" id="ARBA00012837"/>
    </source>
</evidence>
<dbReference type="InterPro" id="IPR035684">
    <property type="entry name" value="ArgRS_core"/>
</dbReference>
<dbReference type="SUPFAM" id="SSF55190">
    <property type="entry name" value="Arginyl-tRNA synthetase (ArgRS), N-terminal 'additional' domain"/>
    <property type="match status" value="1"/>
</dbReference>
<keyword evidence="14" id="KW-0175">Coiled coil</keyword>
<dbReference type="FunFam" id="3.40.50.620:FF:000084">
    <property type="entry name" value="arginine--tRNA ligase, cytoplasmic"/>
    <property type="match status" value="1"/>
</dbReference>
<dbReference type="EC" id="6.1.1.19" evidence="3"/>
<keyword evidence="6 13" id="KW-0547">Nucleotide-binding</keyword>
<dbReference type="Pfam" id="PF03485">
    <property type="entry name" value="Arg_tRNA_synt_N"/>
    <property type="match status" value="1"/>
</dbReference>
<evidence type="ECO:0000313" key="17">
    <source>
        <dbReference type="EMBL" id="KAG8187620.1"/>
    </source>
</evidence>
<dbReference type="InterPro" id="IPR001412">
    <property type="entry name" value="aa-tRNA-synth_I_CS"/>
</dbReference>
<evidence type="ECO:0000256" key="1">
    <source>
        <dbReference type="ARBA" id="ARBA00004514"/>
    </source>
</evidence>
<dbReference type="FunFam" id="3.30.1360.70:FF:000002">
    <property type="entry name" value="arginine--tRNA ligase, cytoplasmic"/>
    <property type="match status" value="1"/>
</dbReference>
<evidence type="ECO:0000256" key="13">
    <source>
        <dbReference type="RuleBase" id="RU363038"/>
    </source>
</evidence>
<evidence type="ECO:0000256" key="6">
    <source>
        <dbReference type="ARBA" id="ARBA00022741"/>
    </source>
</evidence>
<dbReference type="CDD" id="cd00671">
    <property type="entry name" value="ArgRS_core"/>
    <property type="match status" value="1"/>
</dbReference>
<dbReference type="SMART" id="SM01016">
    <property type="entry name" value="Arg_tRNA_synt_N"/>
    <property type="match status" value="1"/>
</dbReference>
<keyword evidence="9 13" id="KW-0030">Aminoacyl-tRNA synthetase</keyword>
<dbReference type="PRINTS" id="PR01038">
    <property type="entry name" value="TRNASYNTHARG"/>
</dbReference>
<evidence type="ECO:0000256" key="4">
    <source>
        <dbReference type="ARBA" id="ARBA00022490"/>
    </source>
</evidence>
<evidence type="ECO:0000259" key="16">
    <source>
        <dbReference type="SMART" id="SM01016"/>
    </source>
</evidence>
<gene>
    <name evidence="17" type="ORF">JTE90_027030</name>
</gene>
<dbReference type="GO" id="GO:0005829">
    <property type="term" value="C:cytosol"/>
    <property type="evidence" value="ECO:0007669"/>
    <property type="project" value="UniProtKB-SubCell"/>
</dbReference>
<organism evidence="17 18">
    <name type="scientific">Oedothorax gibbosus</name>
    <dbReference type="NCBI Taxonomy" id="931172"/>
    <lineage>
        <taxon>Eukaryota</taxon>
        <taxon>Metazoa</taxon>
        <taxon>Ecdysozoa</taxon>
        <taxon>Arthropoda</taxon>
        <taxon>Chelicerata</taxon>
        <taxon>Arachnida</taxon>
        <taxon>Araneae</taxon>
        <taxon>Araneomorphae</taxon>
        <taxon>Entelegynae</taxon>
        <taxon>Araneoidea</taxon>
        <taxon>Linyphiidae</taxon>
        <taxon>Erigoninae</taxon>
        <taxon>Oedothorax</taxon>
    </lineage>
</organism>
<dbReference type="InterPro" id="IPR036695">
    <property type="entry name" value="Arg-tRNA-synth_N_sf"/>
</dbReference>
<evidence type="ECO:0000256" key="11">
    <source>
        <dbReference type="ARBA" id="ARBA00049339"/>
    </source>
</evidence>
<feature type="coiled-coil region" evidence="14">
    <location>
        <begin position="7"/>
        <end position="66"/>
    </location>
</feature>
<reference evidence="17 18" key="1">
    <citation type="journal article" date="2022" name="Nat. Ecol. Evol.">
        <title>A masculinizing supergene underlies an exaggerated male reproductive morph in a spider.</title>
        <authorList>
            <person name="Hendrickx F."/>
            <person name="De Corte Z."/>
            <person name="Sonet G."/>
            <person name="Van Belleghem S.M."/>
            <person name="Kostlbacher S."/>
            <person name="Vangestel C."/>
        </authorList>
    </citation>
    <scope>NUCLEOTIDE SEQUENCE [LARGE SCALE GENOMIC DNA]</scope>
    <source>
        <strain evidence="17">W744_W776</strain>
    </source>
</reference>
<comment type="subcellular location">
    <subcellularLocation>
        <location evidence="1">Cytoplasm</location>
        <location evidence="1">Cytosol</location>
    </subcellularLocation>
</comment>
<dbReference type="GO" id="GO:0005524">
    <property type="term" value="F:ATP binding"/>
    <property type="evidence" value="ECO:0007669"/>
    <property type="project" value="UniProtKB-KW"/>
</dbReference>